<proteinExistence type="predicted"/>
<feature type="compositionally biased region" description="Basic and acidic residues" evidence="1">
    <location>
        <begin position="142"/>
        <end position="159"/>
    </location>
</feature>
<dbReference type="EMBL" id="CP008953">
    <property type="protein sequence ID" value="AIG74412.1"/>
    <property type="molecule type" value="Genomic_DNA"/>
</dbReference>
<dbReference type="AlphaFoldDB" id="A0A075UJW3"/>
<accession>A0A075UJW3</accession>
<evidence type="ECO:0000313" key="3">
    <source>
        <dbReference type="Proteomes" id="UP000028492"/>
    </source>
</evidence>
<dbReference type="HOGENOM" id="CLU_1014271_0_0_11"/>
<feature type="region of interest" description="Disordered" evidence="1">
    <location>
        <begin position="1"/>
        <end position="43"/>
    </location>
</feature>
<evidence type="ECO:0000256" key="1">
    <source>
        <dbReference type="SAM" id="MobiDB-lite"/>
    </source>
</evidence>
<dbReference type="RefSeq" id="WP_038509201.1">
    <property type="nucleotide sequence ID" value="NZ_CP008953.1"/>
</dbReference>
<evidence type="ECO:0000313" key="2">
    <source>
        <dbReference type="EMBL" id="AIG74412.1"/>
    </source>
</evidence>
<dbReference type="STRING" id="208439.AJAP_07500"/>
<name>A0A075UJW3_9PSEU</name>
<sequence>MTSTPHRDHNGRPCRTPRHHPTHDGHDNHARRRTASLGSARRRIRGPRPTTFWAFADAEQLPGTAQLAGWLGRTVVTIVTTYTSPGDRVLLLTPPAPNRVAPRATGRGHDSVHYGGLAEAVWTVSRLGRGVDTAAAVPVRDQCSDRTDSRPVTRNESVTRPRPSRLGLRSVAEPSPDSARCARADGDRSRGTFDLIITAVNPGATDWIGHTDWNSQITPGGIVALVTHSERRAGRLVEPIAELAATLGNYQLRCLDHIAVQSAHASDFSVAHQDAHTREGRVIKPSASLDRPMPFRQVHHDLVLFTRTSVTEDEADVAGGGETSDV</sequence>
<reference evidence="2 3" key="1">
    <citation type="journal article" date="2014" name="J. Biotechnol.">
        <title>Complete genome sequence of the actinobacterium Amycolatopsis japonica MG417-CF17(T) (=DSM 44213T) producing (S,S)-N,N'-ethylenediaminedisuccinic acid.</title>
        <authorList>
            <person name="Stegmann E."/>
            <person name="Albersmeier A."/>
            <person name="Spohn M."/>
            <person name="Gert H."/>
            <person name="Weber T."/>
            <person name="Wohlleben W."/>
            <person name="Kalinowski J."/>
            <person name="Ruckert C."/>
        </authorList>
    </citation>
    <scope>NUCLEOTIDE SEQUENCE [LARGE SCALE GENOMIC DNA]</scope>
    <source>
        <strain evidence="3">MG417-CF17 (DSM 44213)</strain>
    </source>
</reference>
<feature type="region of interest" description="Disordered" evidence="1">
    <location>
        <begin position="140"/>
        <end position="186"/>
    </location>
</feature>
<dbReference type="KEGG" id="aja:AJAP_07500"/>
<keyword evidence="3" id="KW-1185">Reference proteome</keyword>
<dbReference type="eggNOG" id="ENOG50340WB">
    <property type="taxonomic scope" value="Bacteria"/>
</dbReference>
<feature type="compositionally biased region" description="Basic residues" evidence="1">
    <location>
        <begin position="29"/>
        <end position="43"/>
    </location>
</feature>
<gene>
    <name evidence="2" type="ORF">AJAP_07500</name>
</gene>
<organism evidence="2 3">
    <name type="scientific">Amycolatopsis japonica</name>
    <dbReference type="NCBI Taxonomy" id="208439"/>
    <lineage>
        <taxon>Bacteria</taxon>
        <taxon>Bacillati</taxon>
        <taxon>Actinomycetota</taxon>
        <taxon>Actinomycetes</taxon>
        <taxon>Pseudonocardiales</taxon>
        <taxon>Pseudonocardiaceae</taxon>
        <taxon>Amycolatopsis</taxon>
        <taxon>Amycolatopsis japonica group</taxon>
    </lineage>
</organism>
<feature type="compositionally biased region" description="Basic and acidic residues" evidence="1">
    <location>
        <begin position="1"/>
        <end position="11"/>
    </location>
</feature>
<dbReference type="Proteomes" id="UP000028492">
    <property type="component" value="Chromosome"/>
</dbReference>
<protein>
    <submittedName>
        <fullName evidence="2">Uncharacterized protein</fullName>
    </submittedName>
</protein>